<gene>
    <name evidence="2" type="ORF">E6K72_09595</name>
</gene>
<dbReference type="EMBL" id="VBOS01000338">
    <property type="protein sequence ID" value="TMQ52091.1"/>
    <property type="molecule type" value="Genomic_DNA"/>
</dbReference>
<proteinExistence type="predicted"/>
<protein>
    <submittedName>
        <fullName evidence="2">Uncharacterized protein</fullName>
    </submittedName>
</protein>
<keyword evidence="1" id="KW-0812">Transmembrane</keyword>
<evidence type="ECO:0000313" key="3">
    <source>
        <dbReference type="Proteomes" id="UP000317716"/>
    </source>
</evidence>
<dbReference type="Proteomes" id="UP000317716">
    <property type="component" value="Unassembled WGS sequence"/>
</dbReference>
<organism evidence="2 3">
    <name type="scientific">Eiseniibacteriota bacterium</name>
    <dbReference type="NCBI Taxonomy" id="2212470"/>
    <lineage>
        <taxon>Bacteria</taxon>
        <taxon>Candidatus Eiseniibacteriota</taxon>
    </lineage>
</organism>
<keyword evidence="1" id="KW-1133">Transmembrane helix</keyword>
<reference evidence="2 3" key="1">
    <citation type="journal article" date="2019" name="Nat. Microbiol.">
        <title>Mediterranean grassland soil C-N compound turnover is dependent on rainfall and depth, and is mediated by genomically divergent microorganisms.</title>
        <authorList>
            <person name="Diamond S."/>
            <person name="Andeer P.F."/>
            <person name="Li Z."/>
            <person name="Crits-Christoph A."/>
            <person name="Burstein D."/>
            <person name="Anantharaman K."/>
            <person name="Lane K.R."/>
            <person name="Thomas B.C."/>
            <person name="Pan C."/>
            <person name="Northen T.R."/>
            <person name="Banfield J.F."/>
        </authorList>
    </citation>
    <scope>NUCLEOTIDE SEQUENCE [LARGE SCALE GENOMIC DNA]</scope>
    <source>
        <strain evidence="2">WS_2</strain>
    </source>
</reference>
<evidence type="ECO:0000256" key="1">
    <source>
        <dbReference type="SAM" id="Phobius"/>
    </source>
</evidence>
<feature type="transmembrane region" description="Helical" evidence="1">
    <location>
        <begin position="50"/>
        <end position="71"/>
    </location>
</feature>
<accession>A0A538SL59</accession>
<dbReference type="AlphaFoldDB" id="A0A538SL59"/>
<name>A0A538SL59_UNCEI</name>
<sequence length="90" mass="9364">MNPWVRLALVLAGYTLALAASAVSVALYDRGFSPADSQAMGGMIAGGEMMLGGAVFCMLSLLPTGLALWFLRGSRRFWSARASAGASFSS</sequence>
<evidence type="ECO:0000313" key="2">
    <source>
        <dbReference type="EMBL" id="TMQ52091.1"/>
    </source>
</evidence>
<comment type="caution">
    <text evidence="2">The sequence shown here is derived from an EMBL/GenBank/DDBJ whole genome shotgun (WGS) entry which is preliminary data.</text>
</comment>
<keyword evidence="1" id="KW-0472">Membrane</keyword>